<dbReference type="GO" id="GO:0000160">
    <property type="term" value="P:phosphorelay signal transduction system"/>
    <property type="evidence" value="ECO:0007669"/>
    <property type="project" value="InterPro"/>
</dbReference>
<dbReference type="InterPro" id="IPR011006">
    <property type="entry name" value="CheY-like_superfamily"/>
</dbReference>
<dbReference type="CDD" id="cd01948">
    <property type="entry name" value="EAL"/>
    <property type="match status" value="1"/>
</dbReference>
<dbReference type="InterPro" id="IPR029787">
    <property type="entry name" value="Nucleotide_cyclase"/>
</dbReference>
<dbReference type="AlphaFoldDB" id="A0A2W5NSV1"/>
<reference evidence="5 6" key="1">
    <citation type="submission" date="2017-08" db="EMBL/GenBank/DDBJ databases">
        <title>Infants hospitalized years apart are colonized by the same room-sourced microbial strains.</title>
        <authorList>
            <person name="Brooks B."/>
            <person name="Olm M.R."/>
            <person name="Firek B.A."/>
            <person name="Baker R."/>
            <person name="Thomas B.C."/>
            <person name="Morowitz M.J."/>
            <person name="Banfield J.F."/>
        </authorList>
    </citation>
    <scope>NUCLEOTIDE SEQUENCE [LARGE SCALE GENOMIC DNA]</scope>
    <source>
        <strain evidence="5">S2_005_002_R2_33</strain>
    </source>
</reference>
<sequence length="588" mass="65632">MDYNYNGKTEIHALVVDDDDVDRERLIRMLQRGPRTINVIEACSQAEALQIIRHAEPSLDIVFLDFGLSDGDGRDLVPTIRAEVDQDCPIVAVTGNADEQIAADSIKAGMTEYLTKRALSPERVAASVEEGIAWRKYRQDLRRTEEELTHRSLHDPLTDLPNRTLLFDRLGQACARARRNGSSFAVMMIDLDRFKEINDSFGHAAGDVVLTTIGRRLRGHLREVDTVARLGGDEFALLLQDVPDYETATGLAGKLARVIEQPIVHENRILHVGASIGIAMCPQRGYAPTGLLSAADDAMYAAKRGLDKLVTSRENLPAAPAFDPKDMLEEIDQAISHDALEWHWQPKVDLRDGRVLGFEALVRWRHPRSGNIPADQLIRTVEQSPLLETFTNQCLDTVLAQFARIQDKVDGASIAINVSARMLERPTFVDSVVELIECHRIAPERVTLELTETALITNPSQAKRVIERLHEHRIPLSIDDFGAGFTSFGYLREFAISEIKIDRSFISRFTENRFDQSLVNSLVVLCESLGIPLVAEGVETPETQELLVSLGCNAGQGYGICKPMPYDDVLDWMDNWRGQAPMIRQVNA</sequence>
<dbReference type="FunFam" id="3.30.70.270:FF:000001">
    <property type="entry name" value="Diguanylate cyclase domain protein"/>
    <property type="match status" value="1"/>
</dbReference>
<dbReference type="SUPFAM" id="SSF52172">
    <property type="entry name" value="CheY-like"/>
    <property type="match status" value="1"/>
</dbReference>
<dbReference type="PROSITE" id="PS50110">
    <property type="entry name" value="RESPONSE_REGULATORY"/>
    <property type="match status" value="1"/>
</dbReference>
<dbReference type="SMART" id="SM00052">
    <property type="entry name" value="EAL"/>
    <property type="match status" value="1"/>
</dbReference>
<dbReference type="Gene3D" id="3.20.20.450">
    <property type="entry name" value="EAL domain"/>
    <property type="match status" value="1"/>
</dbReference>
<dbReference type="InterPro" id="IPR001633">
    <property type="entry name" value="EAL_dom"/>
</dbReference>
<evidence type="ECO:0000313" key="5">
    <source>
        <dbReference type="EMBL" id="PZQ55458.1"/>
    </source>
</evidence>
<evidence type="ECO:0000259" key="2">
    <source>
        <dbReference type="PROSITE" id="PS50110"/>
    </source>
</evidence>
<dbReference type="CDD" id="cd01949">
    <property type="entry name" value="GGDEF"/>
    <property type="match status" value="1"/>
</dbReference>
<dbReference type="GO" id="GO:0071111">
    <property type="term" value="F:cyclic-guanylate-specific phosphodiesterase activity"/>
    <property type="evidence" value="ECO:0007669"/>
    <property type="project" value="InterPro"/>
</dbReference>
<evidence type="ECO:0000259" key="4">
    <source>
        <dbReference type="PROSITE" id="PS50887"/>
    </source>
</evidence>
<dbReference type="PROSITE" id="PS50887">
    <property type="entry name" value="GGDEF"/>
    <property type="match status" value="1"/>
</dbReference>
<dbReference type="PROSITE" id="PS50883">
    <property type="entry name" value="EAL"/>
    <property type="match status" value="1"/>
</dbReference>
<dbReference type="Pfam" id="PF00563">
    <property type="entry name" value="EAL"/>
    <property type="match status" value="1"/>
</dbReference>
<comment type="caution">
    <text evidence="5">The sequence shown here is derived from an EMBL/GenBank/DDBJ whole genome shotgun (WGS) entry which is preliminary data.</text>
</comment>
<dbReference type="InterPro" id="IPR035919">
    <property type="entry name" value="EAL_sf"/>
</dbReference>
<name>A0A2W5NSV1_9SPHN</name>
<feature type="domain" description="GGDEF" evidence="4">
    <location>
        <begin position="182"/>
        <end position="314"/>
    </location>
</feature>
<protein>
    <submittedName>
        <fullName evidence="5">GGDEF domain-containing response regulator</fullName>
    </submittedName>
</protein>
<dbReference type="InterPro" id="IPR000160">
    <property type="entry name" value="GGDEF_dom"/>
</dbReference>
<dbReference type="EMBL" id="QFPX01000006">
    <property type="protein sequence ID" value="PZQ55458.1"/>
    <property type="molecule type" value="Genomic_DNA"/>
</dbReference>
<dbReference type="Pfam" id="PF00990">
    <property type="entry name" value="GGDEF"/>
    <property type="match status" value="1"/>
</dbReference>
<feature type="domain" description="Response regulatory" evidence="2">
    <location>
        <begin position="12"/>
        <end position="131"/>
    </location>
</feature>
<evidence type="ECO:0000313" key="6">
    <source>
        <dbReference type="Proteomes" id="UP000249082"/>
    </source>
</evidence>
<proteinExistence type="predicted"/>
<dbReference type="InterPro" id="IPR050706">
    <property type="entry name" value="Cyclic-di-GMP_PDE-like"/>
</dbReference>
<dbReference type="PANTHER" id="PTHR33121">
    <property type="entry name" value="CYCLIC DI-GMP PHOSPHODIESTERASE PDEF"/>
    <property type="match status" value="1"/>
</dbReference>
<dbReference type="SUPFAM" id="SSF55073">
    <property type="entry name" value="Nucleotide cyclase"/>
    <property type="match status" value="1"/>
</dbReference>
<dbReference type="InterPro" id="IPR043128">
    <property type="entry name" value="Rev_trsase/Diguanyl_cyclase"/>
</dbReference>
<dbReference type="CDD" id="cd00156">
    <property type="entry name" value="REC"/>
    <property type="match status" value="1"/>
</dbReference>
<organism evidence="5 6">
    <name type="scientific">Novosphingobium pentaromativorans</name>
    <dbReference type="NCBI Taxonomy" id="205844"/>
    <lineage>
        <taxon>Bacteria</taxon>
        <taxon>Pseudomonadati</taxon>
        <taxon>Pseudomonadota</taxon>
        <taxon>Alphaproteobacteria</taxon>
        <taxon>Sphingomonadales</taxon>
        <taxon>Sphingomonadaceae</taxon>
        <taxon>Novosphingobium</taxon>
    </lineage>
</organism>
<dbReference type="SMART" id="SM00448">
    <property type="entry name" value="REC"/>
    <property type="match status" value="1"/>
</dbReference>
<dbReference type="Pfam" id="PF00072">
    <property type="entry name" value="Response_reg"/>
    <property type="match status" value="1"/>
</dbReference>
<dbReference type="Gene3D" id="3.30.70.270">
    <property type="match status" value="1"/>
</dbReference>
<keyword evidence="1" id="KW-0597">Phosphoprotein</keyword>
<evidence type="ECO:0000256" key="1">
    <source>
        <dbReference type="PROSITE-ProRule" id="PRU00169"/>
    </source>
</evidence>
<gene>
    <name evidence="5" type="ORF">DI555_09050</name>
</gene>
<feature type="domain" description="EAL" evidence="3">
    <location>
        <begin position="324"/>
        <end position="577"/>
    </location>
</feature>
<evidence type="ECO:0000259" key="3">
    <source>
        <dbReference type="PROSITE" id="PS50883"/>
    </source>
</evidence>
<dbReference type="NCBIfam" id="TIGR00254">
    <property type="entry name" value="GGDEF"/>
    <property type="match status" value="1"/>
</dbReference>
<dbReference type="Gene3D" id="3.40.50.2300">
    <property type="match status" value="1"/>
</dbReference>
<dbReference type="SMART" id="SM00267">
    <property type="entry name" value="GGDEF"/>
    <property type="match status" value="1"/>
</dbReference>
<dbReference type="Proteomes" id="UP000249082">
    <property type="component" value="Unassembled WGS sequence"/>
</dbReference>
<accession>A0A2W5NSV1</accession>
<dbReference type="PANTHER" id="PTHR33121:SF79">
    <property type="entry name" value="CYCLIC DI-GMP PHOSPHODIESTERASE PDED-RELATED"/>
    <property type="match status" value="1"/>
</dbReference>
<dbReference type="SUPFAM" id="SSF141868">
    <property type="entry name" value="EAL domain-like"/>
    <property type="match status" value="1"/>
</dbReference>
<dbReference type="InterPro" id="IPR001789">
    <property type="entry name" value="Sig_transdc_resp-reg_receiver"/>
</dbReference>
<feature type="modified residue" description="4-aspartylphosphate" evidence="1">
    <location>
        <position position="65"/>
    </location>
</feature>